<dbReference type="Proteomes" id="UP000192936">
    <property type="component" value="Unassembled WGS sequence"/>
</dbReference>
<dbReference type="InterPro" id="IPR010287">
    <property type="entry name" value="DUF892_YciF-like"/>
</dbReference>
<gene>
    <name evidence="1" type="ORF">SAMN02982917_1731</name>
</gene>
<dbReference type="InterPro" id="IPR009078">
    <property type="entry name" value="Ferritin-like_SF"/>
</dbReference>
<evidence type="ECO:0000313" key="1">
    <source>
        <dbReference type="EMBL" id="SMF34581.1"/>
    </source>
</evidence>
<dbReference type="RefSeq" id="WP_085084226.1">
    <property type="nucleotide sequence ID" value="NZ_FXAK01000002.1"/>
</dbReference>
<reference evidence="1 2" key="1">
    <citation type="submission" date="2017-04" db="EMBL/GenBank/DDBJ databases">
        <authorList>
            <person name="Afonso C.L."/>
            <person name="Miller P.J."/>
            <person name="Scott M.A."/>
            <person name="Spackman E."/>
            <person name="Goraichik I."/>
            <person name="Dimitrov K.M."/>
            <person name="Suarez D.L."/>
            <person name="Swayne D.E."/>
        </authorList>
    </citation>
    <scope>NUCLEOTIDE SEQUENCE [LARGE SCALE GENOMIC DNA]</scope>
    <source>
        <strain evidence="1 2">A2P</strain>
    </source>
</reference>
<name>A0A1X7EIQ9_9PROT</name>
<dbReference type="STRING" id="286727.SAMN02982917_1731"/>
<dbReference type="AlphaFoldDB" id="A0A1X7EIQ9"/>
<protein>
    <submittedName>
        <fullName evidence="1">Ferritin-like metal-binding protein YciE</fullName>
    </submittedName>
</protein>
<dbReference type="InterPro" id="IPR012347">
    <property type="entry name" value="Ferritin-like"/>
</dbReference>
<accession>A0A1X7EIQ9</accession>
<dbReference type="EMBL" id="FXAK01000002">
    <property type="protein sequence ID" value="SMF34581.1"/>
    <property type="molecule type" value="Genomic_DNA"/>
</dbReference>
<dbReference type="Pfam" id="PF05974">
    <property type="entry name" value="DUF892"/>
    <property type="match status" value="1"/>
</dbReference>
<evidence type="ECO:0000313" key="2">
    <source>
        <dbReference type="Proteomes" id="UP000192936"/>
    </source>
</evidence>
<dbReference type="OrthoDB" id="7273732at2"/>
<sequence>MAAYPADLTRALFVAGLRNAHALEQQALALMDRQLDRLVNYPEVSDHLRMHRGETESQITRIEQILDQLQESHSGLKDTAMSIMGNLAALGHTFAEDEILKNSFANYAFENFEVASYRSLLTVADAGNFAFATPLLQTSLREEEAMASWVIENVPKLTLKYLSLKAGDHTAGR</sequence>
<dbReference type="SUPFAM" id="SSF47240">
    <property type="entry name" value="Ferritin-like"/>
    <property type="match status" value="1"/>
</dbReference>
<proteinExistence type="predicted"/>
<organism evidence="1 2">
    <name type="scientific">Azospirillum oryzae</name>
    <dbReference type="NCBI Taxonomy" id="286727"/>
    <lineage>
        <taxon>Bacteria</taxon>
        <taxon>Pseudomonadati</taxon>
        <taxon>Pseudomonadota</taxon>
        <taxon>Alphaproteobacteria</taxon>
        <taxon>Rhodospirillales</taxon>
        <taxon>Azospirillaceae</taxon>
        <taxon>Azospirillum</taxon>
    </lineage>
</organism>
<dbReference type="Gene3D" id="1.20.1260.10">
    <property type="match status" value="1"/>
</dbReference>